<feature type="compositionally biased region" description="Basic and acidic residues" evidence="1">
    <location>
        <begin position="265"/>
        <end position="340"/>
    </location>
</feature>
<feature type="compositionally biased region" description="Low complexity" evidence="1">
    <location>
        <begin position="218"/>
        <end position="227"/>
    </location>
</feature>
<dbReference type="GeneTree" id="ENSGT00940000170761"/>
<reference evidence="3" key="2">
    <citation type="submission" date="2025-09" db="UniProtKB">
        <authorList>
            <consortium name="Ensembl"/>
        </authorList>
    </citation>
    <scope>IDENTIFICATION</scope>
</reference>
<protein>
    <recommendedName>
        <fullName evidence="5">C2H2-type domain-containing protein</fullName>
    </recommendedName>
</protein>
<feature type="compositionally biased region" description="Basic and acidic residues" evidence="1">
    <location>
        <begin position="538"/>
        <end position="549"/>
    </location>
</feature>
<evidence type="ECO:0000313" key="3">
    <source>
        <dbReference type="Ensembl" id="ENSGMOP00000060573.1"/>
    </source>
</evidence>
<feature type="compositionally biased region" description="Basic and acidic residues" evidence="1">
    <location>
        <begin position="163"/>
        <end position="185"/>
    </location>
</feature>
<feature type="compositionally biased region" description="Basic and acidic residues" evidence="1">
    <location>
        <begin position="431"/>
        <end position="449"/>
    </location>
</feature>
<feature type="chain" id="PRO_5046018302" description="C2H2-type domain-containing protein" evidence="2">
    <location>
        <begin position="34"/>
        <end position="934"/>
    </location>
</feature>
<feature type="compositionally biased region" description="Polar residues" evidence="1">
    <location>
        <begin position="554"/>
        <end position="565"/>
    </location>
</feature>
<name>A0A8C5FTL7_GADMO</name>
<gene>
    <name evidence="3" type="primary">si:ch211-13c6.2</name>
</gene>
<feature type="compositionally biased region" description="Basic and acidic residues" evidence="1">
    <location>
        <begin position="647"/>
        <end position="684"/>
    </location>
</feature>
<keyword evidence="4" id="KW-1185">Reference proteome</keyword>
<feature type="compositionally biased region" description="Basic and acidic residues" evidence="1">
    <location>
        <begin position="740"/>
        <end position="775"/>
    </location>
</feature>
<feature type="region of interest" description="Disordered" evidence="1">
    <location>
        <begin position="487"/>
        <end position="577"/>
    </location>
</feature>
<feature type="region of interest" description="Disordered" evidence="1">
    <location>
        <begin position="610"/>
        <end position="887"/>
    </location>
</feature>
<evidence type="ECO:0008006" key="5">
    <source>
        <dbReference type="Google" id="ProtNLM"/>
    </source>
</evidence>
<feature type="compositionally biased region" description="Basic and acidic residues" evidence="1">
    <location>
        <begin position="566"/>
        <end position="577"/>
    </location>
</feature>
<feature type="compositionally biased region" description="Basic and acidic residues" evidence="1">
    <location>
        <begin position="233"/>
        <end position="247"/>
    </location>
</feature>
<feature type="compositionally biased region" description="Gly residues" evidence="1">
    <location>
        <begin position="857"/>
        <end position="872"/>
    </location>
</feature>
<reference evidence="3" key="1">
    <citation type="submission" date="2025-08" db="UniProtKB">
        <authorList>
            <consortium name="Ensembl"/>
        </authorList>
    </citation>
    <scope>IDENTIFICATION</scope>
</reference>
<feature type="compositionally biased region" description="Basic and acidic residues" evidence="1">
    <location>
        <begin position="514"/>
        <end position="528"/>
    </location>
</feature>
<feature type="signal peptide" evidence="2">
    <location>
        <begin position="1"/>
        <end position="33"/>
    </location>
</feature>
<evidence type="ECO:0000256" key="1">
    <source>
        <dbReference type="SAM" id="MobiDB-lite"/>
    </source>
</evidence>
<organism evidence="3 4">
    <name type="scientific">Gadus morhua</name>
    <name type="common">Atlantic cod</name>
    <dbReference type="NCBI Taxonomy" id="8049"/>
    <lineage>
        <taxon>Eukaryota</taxon>
        <taxon>Metazoa</taxon>
        <taxon>Chordata</taxon>
        <taxon>Craniata</taxon>
        <taxon>Vertebrata</taxon>
        <taxon>Euteleostomi</taxon>
        <taxon>Actinopterygii</taxon>
        <taxon>Neopterygii</taxon>
        <taxon>Teleostei</taxon>
        <taxon>Neoteleostei</taxon>
        <taxon>Acanthomorphata</taxon>
        <taxon>Zeiogadaria</taxon>
        <taxon>Gadariae</taxon>
        <taxon>Gadiformes</taxon>
        <taxon>Gadoidei</taxon>
        <taxon>Gadidae</taxon>
        <taxon>Gadus</taxon>
    </lineage>
</organism>
<proteinExistence type="predicted"/>
<feature type="compositionally biased region" description="Basic and acidic residues" evidence="1">
    <location>
        <begin position="797"/>
        <end position="829"/>
    </location>
</feature>
<evidence type="ECO:0000256" key="2">
    <source>
        <dbReference type="SAM" id="SignalP"/>
    </source>
</evidence>
<accession>A0A8C5FTL7</accession>
<sequence>MLYINFDGGWGGHNSPCCMLLILLFVLQSCVKSIRSETLYKIHLTTIGHMKKEEALAANGFAVRNHIVPDFEDIMQYLQYLNLDEPIIGLSHLEEVIGSDANDPQPGPRYNCRLCSLEANLPNMINHIIGRKHRQKYLMTQRKDLVTWDPSTSFNQPAKVIRAKSEVVERQDGRGTPRPLRRNEGKSNITRGPQKQRHKKAPQNAGHLVPRYPGPEGQPGHYPQHQEQPPPFHPEDRYLGPEEEGRGLQHRRKPRRSPEQEGYSENDHDRQEFMDSDYHRDPMGAGYRDHPIPHAEGRPMHGFAEEMPHREASPYRRPHPESDPLKQFYTEELRRERARANDAAATDRMTYPSPDLQDRHPGGAGARTYAYPPGGAERHRPGGTPQGPRYPPEAPGPHESSYFNDEMRRETPAPEESYQDGHGHRAQGYPDQDRHGDPEPRRNADQLLERDYLFEMVGALRNKGSDPYQMLPEGGRGMSEIPETFRRFLQGNASSQEARRRKSRFSDATQEEMEGSKRMLMDSDRYITFEEPGPSRQGSRERHEAHGSQRPDPYTQSQSLYQNESYPEREVENAKDGGKVFDLLKNIEIENGEEADFLKSRLCNLLKEFQAKKSEKTLQNRPDSAPISRDYNHRSEAPRAPSPPRPEPGREAFREGMQRRPMETHPRAMETHPRSSQDPRGWKEEEQEQEQGGPSDERFQERPLPVHSDATVSSRQRYEEVFGVVGQHRAPDSPQPEGPARPRDRFQDQGDRFQDRGDRFQDQGDRFQDQGDHFQDQGNRFQDQGDHFQDQGNRFQDQVDRFQDRGDGFQDRGDGFQDRGDGFQERGECFQEQGGRFQERGECFQERGGRFQERGGALPGAGGPLPGAGGPLPGTRRPLRTPISLSRVPGQSLGIPIFPPGARIPEAQEPAALKSGQNHLNPPRTCCQKIITFF</sequence>
<dbReference type="AlphaFoldDB" id="A0A8C5FTL7"/>
<dbReference type="Proteomes" id="UP000694546">
    <property type="component" value="Chromosome 22"/>
</dbReference>
<feature type="compositionally biased region" description="Basic and acidic residues" evidence="1">
    <location>
        <begin position="837"/>
        <end position="853"/>
    </location>
</feature>
<feature type="compositionally biased region" description="Low complexity" evidence="1">
    <location>
        <begin position="873"/>
        <end position="882"/>
    </location>
</feature>
<feature type="region of interest" description="Disordered" evidence="1">
    <location>
        <begin position="148"/>
        <end position="449"/>
    </location>
</feature>
<keyword evidence="2" id="KW-0732">Signal</keyword>
<dbReference type="Ensembl" id="ENSGMOT00000049071.1">
    <property type="protein sequence ID" value="ENSGMOP00000060573.1"/>
    <property type="gene ID" value="ENSGMOG00000027623.1"/>
</dbReference>
<evidence type="ECO:0000313" key="4">
    <source>
        <dbReference type="Proteomes" id="UP000694546"/>
    </source>
</evidence>